<dbReference type="Gramene" id="TraesNOR3A03G01454800.1">
    <property type="protein sequence ID" value="TraesNOR3A03G01454800.1"/>
    <property type="gene ID" value="TraesNOR3A03G01454800"/>
</dbReference>
<dbReference type="EnsemblPlants" id="TraesCS3A02G267800.1">
    <property type="protein sequence ID" value="TraesCS3A02G267800.1"/>
    <property type="gene ID" value="TraesCS3A02G267800"/>
</dbReference>
<accession>A0A3B6EHW6</accession>
<dbReference type="PANTHER" id="PTHR12300:SF100">
    <property type="entry name" value="HVA22-LIKE PROTEIN"/>
    <property type="match status" value="1"/>
</dbReference>
<protein>
    <recommendedName>
        <fullName evidence="1">HVA22-like protein</fullName>
    </recommendedName>
</protein>
<dbReference type="OMA" id="WHRNTRG"/>
<evidence type="ECO:0000256" key="1">
    <source>
        <dbReference type="RuleBase" id="RU362006"/>
    </source>
</evidence>
<dbReference type="Gramene" id="TraesCS3A02G267800.1">
    <property type="protein sequence ID" value="TraesCS3A02G267800.1"/>
    <property type="gene ID" value="TraesCS3A02G267800"/>
</dbReference>
<name>A0A3B6EHW6_WHEAT</name>
<dbReference type="Pfam" id="PF03134">
    <property type="entry name" value="TB2_DP1_HVA22"/>
    <property type="match status" value="1"/>
</dbReference>
<keyword evidence="3" id="KW-1185">Reference proteome</keyword>
<organism evidence="2">
    <name type="scientific">Triticum aestivum</name>
    <name type="common">Wheat</name>
    <dbReference type="NCBI Taxonomy" id="4565"/>
    <lineage>
        <taxon>Eukaryota</taxon>
        <taxon>Viridiplantae</taxon>
        <taxon>Streptophyta</taxon>
        <taxon>Embryophyta</taxon>
        <taxon>Tracheophyta</taxon>
        <taxon>Spermatophyta</taxon>
        <taxon>Magnoliopsida</taxon>
        <taxon>Liliopsida</taxon>
        <taxon>Poales</taxon>
        <taxon>Poaceae</taxon>
        <taxon>BOP clade</taxon>
        <taxon>Pooideae</taxon>
        <taxon>Triticodae</taxon>
        <taxon>Triticeae</taxon>
        <taxon>Triticinae</taxon>
        <taxon>Triticum</taxon>
    </lineage>
</organism>
<dbReference type="Proteomes" id="UP000019116">
    <property type="component" value="Chromosome 3A"/>
</dbReference>
<reference evidence="2" key="2">
    <citation type="submission" date="2018-10" db="UniProtKB">
        <authorList>
            <consortium name="EnsemblPlants"/>
        </authorList>
    </citation>
    <scope>IDENTIFICATION</scope>
</reference>
<sequence length="110" mass="12321">MPTVVERFVDWTVSWLPMYGDAKMLVVIYLWHPSTRGAGHVYDGFLHPLVAWHEADIDRGLLELKARARDMTASQLKAAAAIGPVWLVEAARYVSSQMQAMRSGREGATH</sequence>
<comment type="similarity">
    <text evidence="1">Belongs to the DP1 family.</text>
</comment>
<evidence type="ECO:0000313" key="3">
    <source>
        <dbReference type="Proteomes" id="UP000019116"/>
    </source>
</evidence>
<reference evidence="2" key="1">
    <citation type="submission" date="2018-08" db="EMBL/GenBank/DDBJ databases">
        <authorList>
            <person name="Rossello M."/>
        </authorList>
    </citation>
    <scope>NUCLEOTIDE SEQUENCE [LARGE SCALE GENOMIC DNA]</scope>
    <source>
        <strain evidence="2">cv. Chinese Spring</strain>
    </source>
</reference>
<dbReference type="Gramene" id="TraesCS3A03G0679400.1">
    <property type="protein sequence ID" value="TraesCS3A03G0679400.1.CDS"/>
    <property type="gene ID" value="TraesCS3A03G0679400"/>
</dbReference>
<dbReference type="InterPro" id="IPR004345">
    <property type="entry name" value="TB2_DP1_HVA22"/>
</dbReference>
<dbReference type="AlphaFoldDB" id="A0A3B6EHW6"/>
<dbReference type="GO" id="GO:0016020">
    <property type="term" value="C:membrane"/>
    <property type="evidence" value="ECO:0007669"/>
    <property type="project" value="UniProtKB-SubCell"/>
</dbReference>
<comment type="subcellular location">
    <subcellularLocation>
        <location evidence="1">Membrane</location>
        <topology evidence="1">Multi-pass membrane protein</topology>
    </subcellularLocation>
</comment>
<proteinExistence type="inferred from homology"/>
<dbReference type="PANTHER" id="PTHR12300">
    <property type="entry name" value="HVA22-LIKE PROTEINS"/>
    <property type="match status" value="1"/>
</dbReference>
<evidence type="ECO:0000313" key="2">
    <source>
        <dbReference type="EnsemblPlants" id="TraesCS3A02G267800.1"/>
    </source>
</evidence>